<comment type="caution">
    <text evidence="1">The sequence shown here is derived from an EMBL/GenBank/DDBJ whole genome shotgun (WGS) entry which is preliminary data.</text>
</comment>
<evidence type="ECO:0000313" key="1">
    <source>
        <dbReference type="EMBL" id="CAF1024075.1"/>
    </source>
</evidence>
<organism evidence="1 2">
    <name type="scientific">Brachionus calyciflorus</name>
    <dbReference type="NCBI Taxonomy" id="104777"/>
    <lineage>
        <taxon>Eukaryota</taxon>
        <taxon>Metazoa</taxon>
        <taxon>Spiralia</taxon>
        <taxon>Gnathifera</taxon>
        <taxon>Rotifera</taxon>
        <taxon>Eurotatoria</taxon>
        <taxon>Monogononta</taxon>
        <taxon>Pseudotrocha</taxon>
        <taxon>Ploima</taxon>
        <taxon>Brachionidae</taxon>
        <taxon>Brachionus</taxon>
    </lineage>
</organism>
<gene>
    <name evidence="1" type="ORF">OXX778_LOCUS17527</name>
</gene>
<proteinExistence type="predicted"/>
<dbReference type="EMBL" id="CAJNOC010004509">
    <property type="protein sequence ID" value="CAF1024075.1"/>
    <property type="molecule type" value="Genomic_DNA"/>
</dbReference>
<accession>A0A814IIV6</accession>
<sequence>MFKTTEGFFLTHNQTNLTHLKRDERAIHDLLLSQSDATIRAFRQHNDKFNLLYAGNNSIVVFSKDGIIFTPNCSRIDSIILDSYDDCSHDPLINFDFKTEKLKGYLTTNNIIRKDNKFDCELNRIWIRKVGMQIAIINSKEVTLINPRYAFEIGSLDS</sequence>
<dbReference type="Proteomes" id="UP000663879">
    <property type="component" value="Unassembled WGS sequence"/>
</dbReference>
<protein>
    <submittedName>
        <fullName evidence="1">Uncharacterized protein</fullName>
    </submittedName>
</protein>
<reference evidence="1" key="1">
    <citation type="submission" date="2021-02" db="EMBL/GenBank/DDBJ databases">
        <authorList>
            <person name="Nowell W R."/>
        </authorList>
    </citation>
    <scope>NUCLEOTIDE SEQUENCE</scope>
    <source>
        <strain evidence="1">Ploen Becks lab</strain>
    </source>
</reference>
<evidence type="ECO:0000313" key="2">
    <source>
        <dbReference type="Proteomes" id="UP000663879"/>
    </source>
</evidence>
<name>A0A814IIV6_9BILA</name>
<dbReference type="AlphaFoldDB" id="A0A814IIV6"/>
<keyword evidence="2" id="KW-1185">Reference proteome</keyword>
<dbReference type="OrthoDB" id="10159832at2759"/>